<dbReference type="InterPro" id="IPR005531">
    <property type="entry name" value="Asp23"/>
</dbReference>
<name>A0A9D1AGK4_9FIRM</name>
<reference evidence="2" key="1">
    <citation type="submission" date="2020-10" db="EMBL/GenBank/DDBJ databases">
        <authorList>
            <person name="Gilroy R."/>
        </authorList>
    </citation>
    <scope>NUCLEOTIDE SEQUENCE</scope>
    <source>
        <strain evidence="2">ChiW25-3613</strain>
    </source>
</reference>
<dbReference type="Pfam" id="PF03780">
    <property type="entry name" value="Asp23"/>
    <property type="match status" value="1"/>
</dbReference>
<evidence type="ECO:0000313" key="2">
    <source>
        <dbReference type="EMBL" id="HIR39351.1"/>
    </source>
</evidence>
<reference evidence="2" key="2">
    <citation type="journal article" date="2021" name="PeerJ">
        <title>Extensive microbial diversity within the chicken gut microbiome revealed by metagenomics and culture.</title>
        <authorList>
            <person name="Gilroy R."/>
            <person name="Ravi A."/>
            <person name="Getino M."/>
            <person name="Pursley I."/>
            <person name="Horton D.L."/>
            <person name="Alikhan N.F."/>
            <person name="Baker D."/>
            <person name="Gharbi K."/>
            <person name="Hall N."/>
            <person name="Watson M."/>
            <person name="Adriaenssens E.M."/>
            <person name="Foster-Nyarko E."/>
            <person name="Jarju S."/>
            <person name="Secka A."/>
            <person name="Antonio M."/>
            <person name="Oren A."/>
            <person name="Chaudhuri R.R."/>
            <person name="La Ragione R."/>
            <person name="Hildebrand F."/>
            <person name="Pallen M.J."/>
        </authorList>
    </citation>
    <scope>NUCLEOTIDE SEQUENCE</scope>
    <source>
        <strain evidence="2">ChiW25-3613</strain>
    </source>
</reference>
<dbReference type="EMBL" id="DVHB01000058">
    <property type="protein sequence ID" value="HIR39351.1"/>
    <property type="molecule type" value="Genomic_DNA"/>
</dbReference>
<dbReference type="AlphaFoldDB" id="A0A9D1AGK4"/>
<evidence type="ECO:0000313" key="3">
    <source>
        <dbReference type="Proteomes" id="UP000824179"/>
    </source>
</evidence>
<gene>
    <name evidence="2" type="ORF">IAB90_03110</name>
</gene>
<dbReference type="PANTHER" id="PTHR34297">
    <property type="entry name" value="HYPOTHETICAL CYTOSOLIC PROTEIN-RELATED"/>
    <property type="match status" value="1"/>
</dbReference>
<protein>
    <submittedName>
        <fullName evidence="2">Asp23/Gls24 family envelope stress response protein</fullName>
    </submittedName>
</protein>
<dbReference type="Proteomes" id="UP000824179">
    <property type="component" value="Unassembled WGS sequence"/>
</dbReference>
<comment type="caution">
    <text evidence="2">The sequence shown here is derived from an EMBL/GenBank/DDBJ whole genome shotgun (WGS) entry which is preliminary data.</text>
</comment>
<proteinExistence type="inferred from homology"/>
<accession>A0A9D1AGK4</accession>
<organism evidence="2 3">
    <name type="scientific">Candidatus Coproplasma stercoripullorum</name>
    <dbReference type="NCBI Taxonomy" id="2840751"/>
    <lineage>
        <taxon>Bacteria</taxon>
        <taxon>Bacillati</taxon>
        <taxon>Bacillota</taxon>
        <taxon>Clostridia</taxon>
        <taxon>Eubacteriales</taxon>
        <taxon>Candidatus Coproplasma</taxon>
    </lineage>
</organism>
<evidence type="ECO:0000256" key="1">
    <source>
        <dbReference type="ARBA" id="ARBA00005721"/>
    </source>
</evidence>
<sequence>MSVNTSNVYGKISISDQVLAKVAAFAALECYGIVELVSRRLQDSIMELLKKNTNTGKGIKVVTNGDRIYIDVYVIVKYGVSINAVAESLKEGVKYKLERFSGMIVDTVNVNIMGVKL</sequence>
<comment type="similarity">
    <text evidence="1">Belongs to the asp23 family.</text>
</comment>
<dbReference type="PANTHER" id="PTHR34297:SF2">
    <property type="entry name" value="ASP23_GLS24 FAMILY ENVELOPE STRESS RESPONSE PROTEIN"/>
    <property type="match status" value="1"/>
</dbReference>